<evidence type="ECO:0000313" key="3">
    <source>
        <dbReference type="Proteomes" id="UP000774617"/>
    </source>
</evidence>
<evidence type="ECO:0000256" key="1">
    <source>
        <dbReference type="SAM" id="SignalP"/>
    </source>
</evidence>
<dbReference type="PANTHER" id="PTHR40616">
    <property type="entry name" value="LINALOOL DEHYDRATASE_ISOMERASE DOMAIN-CONTAINING PROTEIN"/>
    <property type="match status" value="1"/>
</dbReference>
<sequence>MMRVPSALTALTLLAASVAHGSRGGGNASLSPAAQDLFDYSMAVQDLRFDEHYSLIWYSDKGPWSVRFSAWYSIGLLKRNQGDDLMQAKATLRSILACQYTEDPGTAWFGTFKLSPDEPDPTPNSELYAPEIYGTYDPNWREFVGTTLIQAIEEFEHLLGDDLVQDIEKALVDASVGSMKRNGTYPEDDNLILGYSNPAYMRAFMVAWTGNRLGNSTLTSFADTQGSLLLELFAWNGSNTLGEYNAPTYIGMDIWALSAALKYAPAKSTIRSTSKYVLTELWKDVAAHYNGYLKNMVGPYDRAYTRDMTTHSAILTMWFWAIFGHGYGPQPPKGEADLLYDVAQGAQIALVAEEAAQYMPDDVATQLKGTFTGPDRFLNRSIKEDLTTDYVRVATSWISKPLMIGAESIAETENRGDQFVPAIVHWASDPDHKPFPYVGFFSLYPTASTIDAVAGPGTLSISYPNRTQEGSDIFTFALSGVAPKWLLEGNRVHGFNNLPCLAVNVSAPGLDLQPTVYGSQLRSHLFYNISYVVPEAFTGVPTVTFGFEYTC</sequence>
<dbReference type="Proteomes" id="UP000774617">
    <property type="component" value="Unassembled WGS sequence"/>
</dbReference>
<proteinExistence type="predicted"/>
<feature type="signal peptide" evidence="1">
    <location>
        <begin position="1"/>
        <end position="21"/>
    </location>
</feature>
<protein>
    <recommendedName>
        <fullName evidence="4">Six-hairpin glycosidase-like protein</fullName>
    </recommendedName>
</protein>
<keyword evidence="1" id="KW-0732">Signal</keyword>
<evidence type="ECO:0008006" key="4">
    <source>
        <dbReference type="Google" id="ProtNLM"/>
    </source>
</evidence>
<name>A0ABQ8FTA6_9PEZI</name>
<reference evidence="2 3" key="1">
    <citation type="journal article" date="2021" name="Nat. Commun.">
        <title>Genetic determinants of endophytism in the Arabidopsis root mycobiome.</title>
        <authorList>
            <person name="Mesny F."/>
            <person name="Miyauchi S."/>
            <person name="Thiergart T."/>
            <person name="Pickel B."/>
            <person name="Atanasova L."/>
            <person name="Karlsson M."/>
            <person name="Huettel B."/>
            <person name="Barry K.W."/>
            <person name="Haridas S."/>
            <person name="Chen C."/>
            <person name="Bauer D."/>
            <person name="Andreopoulos W."/>
            <person name="Pangilinan J."/>
            <person name="LaButti K."/>
            <person name="Riley R."/>
            <person name="Lipzen A."/>
            <person name="Clum A."/>
            <person name="Drula E."/>
            <person name="Henrissat B."/>
            <person name="Kohler A."/>
            <person name="Grigoriev I.V."/>
            <person name="Martin F.M."/>
            <person name="Hacquard S."/>
        </authorList>
    </citation>
    <scope>NUCLEOTIDE SEQUENCE [LARGE SCALE GENOMIC DNA]</scope>
    <source>
        <strain evidence="2 3">MPI-SDFR-AT-0080</strain>
    </source>
</reference>
<feature type="chain" id="PRO_5045436234" description="Six-hairpin glycosidase-like protein" evidence="1">
    <location>
        <begin position="22"/>
        <end position="551"/>
    </location>
</feature>
<evidence type="ECO:0000313" key="2">
    <source>
        <dbReference type="EMBL" id="KAH7025421.1"/>
    </source>
</evidence>
<keyword evidence="3" id="KW-1185">Reference proteome</keyword>
<gene>
    <name evidence="2" type="ORF">B0J12DRAFT_771935</name>
</gene>
<accession>A0ABQ8FTA6</accession>
<organism evidence="2 3">
    <name type="scientific">Macrophomina phaseolina</name>
    <dbReference type="NCBI Taxonomy" id="35725"/>
    <lineage>
        <taxon>Eukaryota</taxon>
        <taxon>Fungi</taxon>
        <taxon>Dikarya</taxon>
        <taxon>Ascomycota</taxon>
        <taxon>Pezizomycotina</taxon>
        <taxon>Dothideomycetes</taxon>
        <taxon>Dothideomycetes incertae sedis</taxon>
        <taxon>Botryosphaeriales</taxon>
        <taxon>Botryosphaeriaceae</taxon>
        <taxon>Macrophomina</taxon>
    </lineage>
</organism>
<comment type="caution">
    <text evidence="2">The sequence shown here is derived from an EMBL/GenBank/DDBJ whole genome shotgun (WGS) entry which is preliminary data.</text>
</comment>
<dbReference type="EMBL" id="JAGTJR010000059">
    <property type="protein sequence ID" value="KAH7025421.1"/>
    <property type="molecule type" value="Genomic_DNA"/>
</dbReference>
<dbReference type="PANTHER" id="PTHR40616:SF1">
    <property type="entry name" value="LINALOOL DEHYDRATASE_ISOMERASE DOMAIN-CONTAINING PROTEIN"/>
    <property type="match status" value="1"/>
</dbReference>